<evidence type="ECO:0000256" key="11">
    <source>
        <dbReference type="ARBA" id="ARBA00033276"/>
    </source>
</evidence>
<evidence type="ECO:0000256" key="9">
    <source>
        <dbReference type="ARBA" id="ARBA00023125"/>
    </source>
</evidence>
<gene>
    <name evidence="15" type="ordered locus">CTO_0080</name>
</gene>
<evidence type="ECO:0000259" key="14">
    <source>
        <dbReference type="Pfam" id="PF02768"/>
    </source>
</evidence>
<dbReference type="GO" id="GO:0003677">
    <property type="term" value="F:DNA binding"/>
    <property type="evidence" value="ECO:0007669"/>
    <property type="project" value="UniProtKB-KW"/>
</dbReference>
<dbReference type="InterPro" id="IPR022637">
    <property type="entry name" value="DNA_polIII_beta_cen"/>
</dbReference>
<feature type="domain" description="DNA polymerase III beta sliding clamp central" evidence="13">
    <location>
        <begin position="191"/>
        <end position="304"/>
    </location>
</feature>
<evidence type="ECO:0000256" key="7">
    <source>
        <dbReference type="ARBA" id="ARBA00022705"/>
    </source>
</evidence>
<dbReference type="PANTHER" id="PTHR30478:SF0">
    <property type="entry name" value="BETA SLIDING CLAMP"/>
    <property type="match status" value="1"/>
</dbReference>
<dbReference type="PATRIC" id="fig|580047.4.peg.85"/>
<organism evidence="15 16">
    <name type="scientific">Chlamydia trachomatis serovar A (strain A2497)</name>
    <dbReference type="NCBI Taxonomy" id="580047"/>
    <lineage>
        <taxon>Bacteria</taxon>
        <taxon>Pseudomonadati</taxon>
        <taxon>Chlamydiota</taxon>
        <taxon>Chlamydiia</taxon>
        <taxon>Chlamydiales</taxon>
        <taxon>Chlamydiaceae</taxon>
        <taxon>Chlamydia/Chlamydophila group</taxon>
        <taxon>Chlamydia</taxon>
    </lineage>
</organism>
<evidence type="ECO:0000256" key="1">
    <source>
        <dbReference type="ARBA" id="ARBA00004496"/>
    </source>
</evidence>
<dbReference type="InterPro" id="IPR046938">
    <property type="entry name" value="DNA_clamp_sf"/>
</dbReference>
<evidence type="ECO:0000256" key="3">
    <source>
        <dbReference type="ARBA" id="ARBA00021035"/>
    </source>
</evidence>
<dbReference type="InterPro" id="IPR001001">
    <property type="entry name" value="DNA_polIII_beta"/>
</dbReference>
<dbReference type="AlphaFoldDB" id="G4NM46"/>
<dbReference type="Pfam" id="PF00712">
    <property type="entry name" value="DNA_pol3_beta"/>
    <property type="match status" value="1"/>
</dbReference>
<keyword evidence="6" id="KW-0548">Nucleotidyltransferase</keyword>
<dbReference type="Gene3D" id="3.70.10.10">
    <property type="match status" value="1"/>
</dbReference>
<dbReference type="InterPro" id="IPR022634">
    <property type="entry name" value="DNA_polIII_beta_N"/>
</dbReference>
<comment type="subcellular location">
    <subcellularLocation>
        <location evidence="1">Cytoplasm</location>
    </subcellularLocation>
</comment>
<dbReference type="KEGG" id="cra:CTO_0080"/>
<evidence type="ECO:0000313" key="16">
    <source>
        <dbReference type="Proteomes" id="UP000009287"/>
    </source>
</evidence>
<evidence type="ECO:0000256" key="2">
    <source>
        <dbReference type="ARBA" id="ARBA00010752"/>
    </source>
</evidence>
<dbReference type="PANTHER" id="PTHR30478">
    <property type="entry name" value="DNA POLYMERASE III SUBUNIT BETA"/>
    <property type="match status" value="1"/>
</dbReference>
<dbReference type="GO" id="GO:0003887">
    <property type="term" value="F:DNA-directed DNA polymerase activity"/>
    <property type="evidence" value="ECO:0007669"/>
    <property type="project" value="UniProtKB-KW"/>
</dbReference>
<dbReference type="GO" id="GO:0006271">
    <property type="term" value="P:DNA strand elongation involved in DNA replication"/>
    <property type="evidence" value="ECO:0007669"/>
    <property type="project" value="TreeGrafter"/>
</dbReference>
<evidence type="ECO:0000259" key="12">
    <source>
        <dbReference type="Pfam" id="PF00712"/>
    </source>
</evidence>
<proteinExistence type="inferred from homology"/>
<dbReference type="GO" id="GO:0008408">
    <property type="term" value="F:3'-5' exonuclease activity"/>
    <property type="evidence" value="ECO:0007669"/>
    <property type="project" value="InterPro"/>
</dbReference>
<evidence type="ECO:0000256" key="4">
    <source>
        <dbReference type="ARBA" id="ARBA00022490"/>
    </source>
</evidence>
<evidence type="ECO:0000259" key="13">
    <source>
        <dbReference type="Pfam" id="PF02767"/>
    </source>
</evidence>
<protein>
    <recommendedName>
        <fullName evidence="3">Beta sliding clamp</fullName>
    </recommendedName>
    <alternativeName>
        <fullName evidence="11">Beta-clamp processivity factor</fullName>
    </alternativeName>
    <alternativeName>
        <fullName evidence="10">DNA polymerase III beta sliding clamp subunit</fullName>
    </alternativeName>
</protein>
<dbReference type="Pfam" id="PF02767">
    <property type="entry name" value="DNA_pol3_beta_2"/>
    <property type="match status" value="1"/>
</dbReference>
<dbReference type="SUPFAM" id="SSF55979">
    <property type="entry name" value="DNA clamp"/>
    <property type="match status" value="3"/>
</dbReference>
<keyword evidence="7" id="KW-0235">DNA replication</keyword>
<dbReference type="Proteomes" id="UP000009287">
    <property type="component" value="Chromosome"/>
</dbReference>
<feature type="domain" description="DNA polymerase III beta sliding clamp C-terminal" evidence="14">
    <location>
        <begin position="315"/>
        <end position="424"/>
    </location>
</feature>
<sequence>MSLIIILISKYHVNFRLHGAFSNPSFVNIFFTKASPERRLTCFHVTKHGYSFQTDLHDYRKIMKFVISRNELGNLIKKVQNVVPQSTPIPVLTHVLIESCNDELVFTATDLTVSTRCVVKAKVYESGSVTIPSRRFFQLIRELTEANIEVAAHSGEMATITSGSSCFRLLSMGKEDFPMLPDMQNALRFTLDSERLKDMFQRTSFAVSREESRYVLTGVLLSIANGTMTVVGTDGKRLAKIDTEISLDPSFSGDYIIPIKAVEEIIRMSSEDVQSTIFLDQTKIAVECGNTLLVTKLLSGEFPDFSPVISTHSSVQLDLHREELISLLKQVALFTNESSHSVKFSFSPGELTLTANCTKVGEGKVSMAVNYTGETLEIAFNPFFFLDILKHSRDELVQLGISDSYNPGIITDSTRSLFVIMPMRLHDD</sequence>
<dbReference type="InterPro" id="IPR022635">
    <property type="entry name" value="DNA_polIII_beta_C"/>
</dbReference>
<reference evidence="15 16" key="1">
    <citation type="journal article" date="2011" name="J. Exp. Med.">
        <title>A live-attenuated chlamydial vaccine protects against trachoma in nonhuman primates.</title>
        <authorList>
            <person name="Kari L."/>
            <person name="Whitmire W.M."/>
            <person name="Olivares-Zavaleta N."/>
            <person name="Goheen M.M."/>
            <person name="Taylor L.D."/>
            <person name="Carlson J.H."/>
            <person name="Sturdevant G.L."/>
            <person name="Lu C."/>
            <person name="Bakios L.E."/>
            <person name="Randall L.B."/>
            <person name="Parnell M.J."/>
            <person name="Zhong G."/>
            <person name="Caldwell H.D."/>
        </authorList>
    </citation>
    <scope>NUCLEOTIDE SEQUENCE [LARGE SCALE GENOMIC DNA]</scope>
    <source>
        <strain evidence="15 16">A2497</strain>
    </source>
</reference>
<dbReference type="Pfam" id="PF02768">
    <property type="entry name" value="DNA_pol3_beta_3"/>
    <property type="match status" value="1"/>
</dbReference>
<dbReference type="GO" id="GO:0009360">
    <property type="term" value="C:DNA polymerase III complex"/>
    <property type="evidence" value="ECO:0007669"/>
    <property type="project" value="InterPro"/>
</dbReference>
<dbReference type="GO" id="GO:0005737">
    <property type="term" value="C:cytoplasm"/>
    <property type="evidence" value="ECO:0007669"/>
    <property type="project" value="UniProtKB-SubCell"/>
</dbReference>
<evidence type="ECO:0000256" key="6">
    <source>
        <dbReference type="ARBA" id="ARBA00022695"/>
    </source>
</evidence>
<dbReference type="CDD" id="cd00140">
    <property type="entry name" value="beta_clamp"/>
    <property type="match status" value="1"/>
</dbReference>
<dbReference type="Gene3D" id="3.10.150.10">
    <property type="entry name" value="DNA Polymerase III, subunit A, domain 2"/>
    <property type="match status" value="1"/>
</dbReference>
<evidence type="ECO:0000256" key="8">
    <source>
        <dbReference type="ARBA" id="ARBA00022932"/>
    </source>
</evidence>
<name>G4NM46_CHLT4</name>
<feature type="domain" description="DNA polymerase III beta sliding clamp N-terminal" evidence="12">
    <location>
        <begin position="63"/>
        <end position="181"/>
    </location>
</feature>
<evidence type="ECO:0000256" key="5">
    <source>
        <dbReference type="ARBA" id="ARBA00022679"/>
    </source>
</evidence>
<keyword evidence="8" id="KW-0239">DNA-directed DNA polymerase</keyword>
<keyword evidence="4" id="KW-0963">Cytoplasm</keyword>
<keyword evidence="5" id="KW-0808">Transferase</keyword>
<comment type="similarity">
    <text evidence="2">Belongs to the beta sliding clamp family.</text>
</comment>
<evidence type="ECO:0000313" key="15">
    <source>
        <dbReference type="EMBL" id="AEP34886.1"/>
    </source>
</evidence>
<dbReference type="NCBIfam" id="TIGR00663">
    <property type="entry name" value="dnan"/>
    <property type="match status" value="1"/>
</dbReference>
<keyword evidence="9" id="KW-0238">DNA-binding</keyword>
<accession>G4NM46</accession>
<dbReference type="SMART" id="SM00480">
    <property type="entry name" value="POL3Bc"/>
    <property type="match status" value="1"/>
</dbReference>
<evidence type="ECO:0000256" key="10">
    <source>
        <dbReference type="ARBA" id="ARBA00030988"/>
    </source>
</evidence>
<dbReference type="EMBL" id="CP002401">
    <property type="protein sequence ID" value="AEP34886.1"/>
    <property type="molecule type" value="Genomic_DNA"/>
</dbReference>